<name>A0AA85KD36_TRIRE</name>
<feature type="region of interest" description="Disordered" evidence="2">
    <location>
        <begin position="427"/>
        <end position="447"/>
    </location>
</feature>
<dbReference type="InterPro" id="IPR008936">
    <property type="entry name" value="Rho_GTPase_activation_prot"/>
</dbReference>
<evidence type="ECO:0000259" key="3">
    <source>
        <dbReference type="PROSITE" id="PS50238"/>
    </source>
</evidence>
<dbReference type="GO" id="GO:0005737">
    <property type="term" value="C:cytoplasm"/>
    <property type="evidence" value="ECO:0007669"/>
    <property type="project" value="TreeGrafter"/>
</dbReference>
<reference evidence="4" key="1">
    <citation type="submission" date="2022-06" db="EMBL/GenBank/DDBJ databases">
        <authorList>
            <person name="Berger JAMES D."/>
            <person name="Berger JAMES D."/>
        </authorList>
    </citation>
    <scope>NUCLEOTIDE SEQUENCE [LARGE SCALE GENOMIC DNA]</scope>
</reference>
<evidence type="ECO:0000313" key="4">
    <source>
        <dbReference type="Proteomes" id="UP000050795"/>
    </source>
</evidence>
<sequence>METISSIPSNQPLQVTINDYAYRLRYGVPEDSTVKLFREYYPHRFQELCMIHLSFLIDIPWNFLDQKTMSTNINSNSHNTTYNSTMSSNHSLFTMNPMNNGFTSGTTTTTAPASTPTTTITSNTNSLSTTNIGGATKAMLKRLWINWRLNSHSTKSDSVPEDLANNIICLIDRLDNDEACCVEGLFRKAGHTIRKRQLQEALLQSSFDSKLFQWDKYSFHDLAGALKSILIRLPVPLFTERLIPLFLQVSALRKFKQFHMNEQKTTSTVTSNAETTVASSSASSSSPSINEKYLIHLIESKQIKALRLLIQLLPITNLRILKRLLELLIRVKDLNLKNRMTSLCLGTIFGPVLLPQGILSETVRSLKNSKYPSMECQEKCLQLSKLTCLLIETGLDIFLLPYSLVQDICTNSPYLFTYKSQKLSADIENNNNNSSNNNGNSNTHKLFSSYHHHHHHSSYSTLKKQSVKFKDIPMLFLSSSSSSASSSASSSVSPSKNCCYMTDDHHDDYDDSPPLRTAIRFATPTPTSVANFRQLTSPTMQSTVNSNNNNNNNNSTDVEYLQRFLSSNRHCNTNSCMHRNYKQYLLNSYTDQPIKSKWNRSADEISLDYLRYSPREKIQKSISESQNDVVKANNNTTTTPTNCSQYPVELIGKTCRLQANSIIPSPNCLSPTKCSKYTKDNIDTVRIDCSKRKFGKRRRFTELRLPTTLSRTNAGGNNVVGNTGGGSTGHNSHGHSSSSSSHRRYIFSPCPPIPLLPFRR</sequence>
<dbReference type="PROSITE" id="PS50238">
    <property type="entry name" value="RHOGAP"/>
    <property type="match status" value="1"/>
</dbReference>
<evidence type="ECO:0000256" key="1">
    <source>
        <dbReference type="ARBA" id="ARBA00022468"/>
    </source>
</evidence>
<accession>A0AA85KD36</accession>
<dbReference type="Gene3D" id="1.10.555.10">
    <property type="entry name" value="Rho GTPase activation protein"/>
    <property type="match status" value="1"/>
</dbReference>
<dbReference type="InterPro" id="IPR000198">
    <property type="entry name" value="RhoGAP_dom"/>
</dbReference>
<protein>
    <recommendedName>
        <fullName evidence="3">Rho-GAP domain-containing protein</fullName>
    </recommendedName>
</protein>
<organism evidence="4 5">
    <name type="scientific">Trichobilharzia regenti</name>
    <name type="common">Nasal bird schistosome</name>
    <dbReference type="NCBI Taxonomy" id="157069"/>
    <lineage>
        <taxon>Eukaryota</taxon>
        <taxon>Metazoa</taxon>
        <taxon>Spiralia</taxon>
        <taxon>Lophotrochozoa</taxon>
        <taxon>Platyhelminthes</taxon>
        <taxon>Trematoda</taxon>
        <taxon>Digenea</taxon>
        <taxon>Strigeidida</taxon>
        <taxon>Schistosomatoidea</taxon>
        <taxon>Schistosomatidae</taxon>
        <taxon>Trichobilharzia</taxon>
    </lineage>
</organism>
<dbReference type="SMART" id="SM00324">
    <property type="entry name" value="RhoGAP"/>
    <property type="match status" value="1"/>
</dbReference>
<feature type="region of interest" description="Disordered" evidence="2">
    <location>
        <begin position="107"/>
        <end position="126"/>
    </location>
</feature>
<dbReference type="GO" id="GO:0007165">
    <property type="term" value="P:signal transduction"/>
    <property type="evidence" value="ECO:0007669"/>
    <property type="project" value="InterPro"/>
</dbReference>
<feature type="region of interest" description="Disordered" evidence="2">
    <location>
        <begin position="709"/>
        <end position="745"/>
    </location>
</feature>
<dbReference type="GO" id="GO:0051056">
    <property type="term" value="P:regulation of small GTPase mediated signal transduction"/>
    <property type="evidence" value="ECO:0007669"/>
    <property type="project" value="TreeGrafter"/>
</dbReference>
<feature type="domain" description="Rho-GAP" evidence="3">
    <location>
        <begin position="147"/>
        <end position="398"/>
    </location>
</feature>
<proteinExistence type="predicted"/>
<evidence type="ECO:0000256" key="2">
    <source>
        <dbReference type="SAM" id="MobiDB-lite"/>
    </source>
</evidence>
<dbReference type="WBParaSite" id="TREG1_74990.1">
    <property type="protein sequence ID" value="TREG1_74990.1"/>
    <property type="gene ID" value="TREG1_74990"/>
</dbReference>
<dbReference type="Pfam" id="PF00620">
    <property type="entry name" value="RhoGAP"/>
    <property type="match status" value="2"/>
</dbReference>
<feature type="compositionally biased region" description="Low complexity" evidence="2">
    <location>
        <begin position="729"/>
        <end position="740"/>
    </location>
</feature>
<dbReference type="Proteomes" id="UP000050795">
    <property type="component" value="Unassembled WGS sequence"/>
</dbReference>
<feature type="compositionally biased region" description="Low complexity" evidence="2">
    <location>
        <begin position="429"/>
        <end position="442"/>
    </location>
</feature>
<evidence type="ECO:0000313" key="5">
    <source>
        <dbReference type="WBParaSite" id="TREG1_74990.1"/>
    </source>
</evidence>
<keyword evidence="1" id="KW-0343">GTPase activation</keyword>
<dbReference type="GO" id="GO:0005096">
    <property type="term" value="F:GTPase activator activity"/>
    <property type="evidence" value="ECO:0007669"/>
    <property type="project" value="UniProtKB-KW"/>
</dbReference>
<dbReference type="AlphaFoldDB" id="A0AA85KD36"/>
<dbReference type="PANTHER" id="PTHR14963:SF7">
    <property type="entry name" value="RHO GTPASE-ACTIVATING PROTEIN 19"/>
    <property type="match status" value="1"/>
</dbReference>
<dbReference type="SUPFAM" id="SSF48350">
    <property type="entry name" value="GTPase activation domain, GAP"/>
    <property type="match status" value="1"/>
</dbReference>
<dbReference type="PANTHER" id="PTHR14963">
    <property type="entry name" value="RHO GTPASE ACTIVATING PROTEIN 18,19-RELATED"/>
    <property type="match status" value="1"/>
</dbReference>
<reference evidence="5" key="2">
    <citation type="submission" date="2023-11" db="UniProtKB">
        <authorList>
            <consortium name="WormBaseParasite"/>
        </authorList>
    </citation>
    <scope>IDENTIFICATION</scope>
</reference>
<keyword evidence="4" id="KW-1185">Reference proteome</keyword>